<dbReference type="SUPFAM" id="SSF103473">
    <property type="entry name" value="MFS general substrate transporter"/>
    <property type="match status" value="1"/>
</dbReference>
<gene>
    <name evidence="9" type="ORF">MAM1_0138c06345</name>
</gene>
<keyword evidence="7" id="KW-0812">Transmembrane</keyword>
<feature type="transmembrane region" description="Helical" evidence="7">
    <location>
        <begin position="124"/>
        <end position="145"/>
    </location>
</feature>
<dbReference type="InterPro" id="IPR051434">
    <property type="entry name" value="DnaJ_C_subfamily_member5"/>
</dbReference>
<feature type="region of interest" description="Disordered" evidence="6">
    <location>
        <begin position="391"/>
        <end position="410"/>
    </location>
</feature>
<feature type="transmembrane region" description="Helical" evidence="7">
    <location>
        <begin position="91"/>
        <end position="112"/>
    </location>
</feature>
<feature type="transmembrane region" description="Helical" evidence="7">
    <location>
        <begin position="352"/>
        <end position="379"/>
    </location>
</feature>
<evidence type="ECO:0000256" key="6">
    <source>
        <dbReference type="SAM" id="MobiDB-lite"/>
    </source>
</evidence>
<dbReference type="InterPro" id="IPR036869">
    <property type="entry name" value="J_dom_sf"/>
</dbReference>
<proteinExistence type="predicted"/>
<protein>
    <submittedName>
        <fullName evidence="9">DnaJ subfamily B member 5</fullName>
    </submittedName>
</protein>
<dbReference type="PROSITE" id="PS00636">
    <property type="entry name" value="DNAJ_1"/>
    <property type="match status" value="1"/>
</dbReference>
<dbReference type="CDD" id="cd06257">
    <property type="entry name" value="DnaJ"/>
    <property type="match status" value="1"/>
</dbReference>
<evidence type="ECO:0000256" key="2">
    <source>
        <dbReference type="ARBA" id="ARBA00023136"/>
    </source>
</evidence>
<dbReference type="GO" id="GO:0005737">
    <property type="term" value="C:cytoplasm"/>
    <property type="evidence" value="ECO:0007669"/>
    <property type="project" value="UniProtKB-ARBA"/>
</dbReference>
<comment type="subcellular location">
    <subcellularLocation>
        <location evidence="1">Membrane</location>
        <topology evidence="1">Lipid-anchor</topology>
    </subcellularLocation>
</comment>
<feature type="transmembrane region" description="Helical" evidence="7">
    <location>
        <begin position="278"/>
        <end position="296"/>
    </location>
</feature>
<dbReference type="PRINTS" id="PR00625">
    <property type="entry name" value="JDOMAIN"/>
</dbReference>
<dbReference type="PANTHER" id="PTHR44027:SF7">
    <property type="entry name" value="DNAJ HOMOLOG SUBFAMILY C MEMBER 5 HOMOLOG"/>
    <property type="match status" value="1"/>
</dbReference>
<keyword evidence="3" id="KW-0564">Palmitate</keyword>
<sequence length="410" mass="47319">MERDTVSLYTTLELTKSATPEEIKKAYRKLALRYHPDKNPNCEDQFRSVNHAYEILSDPQKRRIYDKYGSVGLNMADTMGSTMFLDPEVEAIVLAFFCLVSIVIVSVLIWLIFMCLRVDDTIHWPWSVVFIPLWLVNVLVLWATMYRMKNYDPAKNEELNGQFNQQQHQADENEDGEGDEHDGLLGASPKHISKLQHAINQYVPFIHCGLLTLFQVLIVLRLDHVIKWKMIYVFVPFYLYEFVNTLSNGRKGWHSRCMVIVQMTAILLQLTLDRVSWAIVFIPVYCSGLYYAYKLWRQYRVFASYPQRQEAQQGQMLVMIAFIVYGILAVLFYTVLGLIIRRLDGSSHIKLGLILIPVFIILGIVLCCTGCCFPCMLIVSSLPVEEDVENEQASSQQQPLVHSSRRITNN</sequence>
<dbReference type="Proteomes" id="UP000053815">
    <property type="component" value="Unassembled WGS sequence"/>
</dbReference>
<organism evidence="9">
    <name type="scientific">Mucor ambiguus</name>
    <dbReference type="NCBI Taxonomy" id="91626"/>
    <lineage>
        <taxon>Eukaryota</taxon>
        <taxon>Fungi</taxon>
        <taxon>Fungi incertae sedis</taxon>
        <taxon>Mucoromycota</taxon>
        <taxon>Mucoromycotina</taxon>
        <taxon>Mucoromycetes</taxon>
        <taxon>Mucorales</taxon>
        <taxon>Mucorineae</taxon>
        <taxon>Mucoraceae</taxon>
        <taxon>Mucor</taxon>
    </lineage>
</organism>
<dbReference type="Gene3D" id="1.10.287.110">
    <property type="entry name" value="DnaJ domain"/>
    <property type="match status" value="1"/>
</dbReference>
<evidence type="ECO:0000256" key="7">
    <source>
        <dbReference type="SAM" id="Phobius"/>
    </source>
</evidence>
<evidence type="ECO:0000256" key="1">
    <source>
        <dbReference type="ARBA" id="ARBA00004635"/>
    </source>
</evidence>
<dbReference type="InterPro" id="IPR018253">
    <property type="entry name" value="DnaJ_domain_CS"/>
</dbReference>
<evidence type="ECO:0000256" key="4">
    <source>
        <dbReference type="ARBA" id="ARBA00023186"/>
    </source>
</evidence>
<keyword evidence="2 7" id="KW-0472">Membrane</keyword>
<dbReference type="InterPro" id="IPR036259">
    <property type="entry name" value="MFS_trans_sf"/>
</dbReference>
<evidence type="ECO:0000256" key="5">
    <source>
        <dbReference type="ARBA" id="ARBA00023288"/>
    </source>
</evidence>
<dbReference type="Pfam" id="PF10269">
    <property type="entry name" value="Tmemb_185A"/>
    <property type="match status" value="1"/>
</dbReference>
<feature type="transmembrane region" description="Helical" evidence="7">
    <location>
        <begin position="226"/>
        <end position="243"/>
    </location>
</feature>
<accession>A0A0C9LVI9</accession>
<dbReference type="GO" id="GO:0016020">
    <property type="term" value="C:membrane"/>
    <property type="evidence" value="ECO:0007669"/>
    <property type="project" value="UniProtKB-SubCell"/>
</dbReference>
<dbReference type="PROSITE" id="PS50076">
    <property type="entry name" value="DNAJ_2"/>
    <property type="match status" value="1"/>
</dbReference>
<dbReference type="EMBL" id="DF836427">
    <property type="protein sequence ID" value="GAN06855.1"/>
    <property type="molecule type" value="Genomic_DNA"/>
</dbReference>
<dbReference type="SUPFAM" id="SSF46565">
    <property type="entry name" value="Chaperone J-domain"/>
    <property type="match status" value="1"/>
</dbReference>
<keyword evidence="4" id="KW-0143">Chaperone</keyword>
<evidence type="ECO:0000313" key="10">
    <source>
        <dbReference type="Proteomes" id="UP000053815"/>
    </source>
</evidence>
<dbReference type="Pfam" id="PF00226">
    <property type="entry name" value="DnaJ"/>
    <property type="match status" value="1"/>
</dbReference>
<evidence type="ECO:0000259" key="8">
    <source>
        <dbReference type="PROSITE" id="PS50076"/>
    </source>
</evidence>
<keyword evidence="10" id="KW-1185">Reference proteome</keyword>
<evidence type="ECO:0000256" key="3">
    <source>
        <dbReference type="ARBA" id="ARBA00023139"/>
    </source>
</evidence>
<feature type="transmembrane region" description="Helical" evidence="7">
    <location>
        <begin position="317"/>
        <end position="340"/>
    </location>
</feature>
<dbReference type="SMART" id="SM00271">
    <property type="entry name" value="DnaJ"/>
    <property type="match status" value="1"/>
</dbReference>
<dbReference type="InterPro" id="IPR001623">
    <property type="entry name" value="DnaJ_domain"/>
</dbReference>
<dbReference type="OrthoDB" id="10250354at2759"/>
<keyword evidence="5" id="KW-0449">Lipoprotein</keyword>
<name>A0A0C9LVI9_9FUNG</name>
<feature type="domain" description="J" evidence="8">
    <location>
        <begin position="7"/>
        <end position="69"/>
    </location>
</feature>
<feature type="transmembrane region" description="Helical" evidence="7">
    <location>
        <begin position="202"/>
        <end position="220"/>
    </location>
</feature>
<dbReference type="InterPro" id="IPR019396">
    <property type="entry name" value="TM_Fragile-X-F-assoc"/>
</dbReference>
<dbReference type="AlphaFoldDB" id="A0A0C9LVI9"/>
<evidence type="ECO:0000313" key="9">
    <source>
        <dbReference type="EMBL" id="GAN06855.1"/>
    </source>
</evidence>
<dbReference type="STRING" id="91626.A0A0C9LVI9"/>
<keyword evidence="7" id="KW-1133">Transmembrane helix</keyword>
<dbReference type="PANTHER" id="PTHR44027">
    <property type="entry name" value="DNAJ HOMOLOG SUBFAMILY C MEMBER 5 HOMOLOG"/>
    <property type="match status" value="1"/>
</dbReference>
<reference evidence="9" key="1">
    <citation type="submission" date="2014-09" db="EMBL/GenBank/DDBJ databases">
        <title>Draft genome sequence of an oleaginous Mucoromycotina fungus Mucor ambiguus NBRC6742.</title>
        <authorList>
            <person name="Takeda I."/>
            <person name="Yamane N."/>
            <person name="Morita T."/>
            <person name="Tamano K."/>
            <person name="Machida M."/>
            <person name="Baker S."/>
            <person name="Koike H."/>
        </authorList>
    </citation>
    <scope>NUCLEOTIDE SEQUENCE</scope>
    <source>
        <strain evidence="9">NBRC 6742</strain>
    </source>
</reference>